<keyword evidence="3" id="KW-0418">Kinase</keyword>
<keyword evidence="3" id="KW-0808">Transferase</keyword>
<name>A0A0L7LNU4_OPEBR</name>
<keyword evidence="4" id="KW-1185">Reference proteome</keyword>
<dbReference type="PANTHER" id="PTHR11012">
    <property type="entry name" value="PROTEIN KINASE-LIKE DOMAIN-CONTAINING"/>
    <property type="match status" value="1"/>
</dbReference>
<dbReference type="Proteomes" id="UP000037510">
    <property type="component" value="Unassembled WGS sequence"/>
</dbReference>
<dbReference type="AlphaFoldDB" id="A0A0L7LNU4"/>
<dbReference type="InterPro" id="IPR015897">
    <property type="entry name" value="CHK_kinase-like"/>
</dbReference>
<evidence type="ECO:0000313" key="4">
    <source>
        <dbReference type="Proteomes" id="UP000037510"/>
    </source>
</evidence>
<dbReference type="Gene3D" id="3.90.1200.10">
    <property type="match status" value="1"/>
</dbReference>
<sequence>MQAESYHYESNNSKKQSIDPDKSKLDHCIDSIIRKEGYISCDVNKKYLSPDGGSYLGNLYEINIKGRTADGEKETPIFVKAMAPDAIEIELISLDEVYNKELFAYMDLTKLFNELQDEAQVPIEERFKSAKSYDESYAKAIILENVTKRGFKTWFRMDCITLDMAEACIKQLARFHGLSFVVKDKRPEYFEKKIKTLDHPFIFGTRAYEDFCRKFTKTALQYLDGDMRRKVEDKIPVVLERHSQYFQDETTKSCVCHGDYRPNNIMVKEVDGKVTEAIPVDYQIIHYGCPILDFYYFMYFGTDYEFRRRHMTYLKDLYFETLEKYLQYFDVPVESMYPRKKFEKEFAEKRDYGLMISVYYVPFAFVMEGEIPDLSKEKLPDLEMVLDERFRDRFVGAIEEFIELGFL</sequence>
<dbReference type="InterPro" id="IPR004119">
    <property type="entry name" value="EcKL"/>
</dbReference>
<feature type="region of interest" description="Disordered" evidence="1">
    <location>
        <begin position="1"/>
        <end position="23"/>
    </location>
</feature>
<evidence type="ECO:0000256" key="1">
    <source>
        <dbReference type="SAM" id="MobiDB-lite"/>
    </source>
</evidence>
<proteinExistence type="predicted"/>
<protein>
    <submittedName>
        <fullName evidence="3">Ecdysteroid 22-kinase</fullName>
    </submittedName>
</protein>
<dbReference type="Pfam" id="PF02958">
    <property type="entry name" value="EcKL"/>
    <property type="match status" value="1"/>
</dbReference>
<dbReference type="InterPro" id="IPR011009">
    <property type="entry name" value="Kinase-like_dom_sf"/>
</dbReference>
<feature type="domain" description="CHK kinase-like" evidence="2">
    <location>
        <begin position="141"/>
        <end position="328"/>
    </location>
</feature>
<dbReference type="GO" id="GO:0016301">
    <property type="term" value="F:kinase activity"/>
    <property type="evidence" value="ECO:0007669"/>
    <property type="project" value="UniProtKB-KW"/>
</dbReference>
<evidence type="ECO:0000259" key="2">
    <source>
        <dbReference type="SMART" id="SM00587"/>
    </source>
</evidence>
<organism evidence="3 4">
    <name type="scientific">Operophtera brumata</name>
    <name type="common">Winter moth</name>
    <name type="synonym">Phalaena brumata</name>
    <dbReference type="NCBI Taxonomy" id="104452"/>
    <lineage>
        <taxon>Eukaryota</taxon>
        <taxon>Metazoa</taxon>
        <taxon>Ecdysozoa</taxon>
        <taxon>Arthropoda</taxon>
        <taxon>Hexapoda</taxon>
        <taxon>Insecta</taxon>
        <taxon>Pterygota</taxon>
        <taxon>Neoptera</taxon>
        <taxon>Endopterygota</taxon>
        <taxon>Lepidoptera</taxon>
        <taxon>Glossata</taxon>
        <taxon>Ditrysia</taxon>
        <taxon>Geometroidea</taxon>
        <taxon>Geometridae</taxon>
        <taxon>Larentiinae</taxon>
        <taxon>Operophtera</taxon>
    </lineage>
</organism>
<dbReference type="SUPFAM" id="SSF56112">
    <property type="entry name" value="Protein kinase-like (PK-like)"/>
    <property type="match status" value="1"/>
</dbReference>
<accession>A0A0L7LNU4</accession>
<reference evidence="3 4" key="1">
    <citation type="journal article" date="2015" name="Genome Biol. Evol.">
        <title>The genome of winter moth (Operophtera brumata) provides a genomic perspective on sexual dimorphism and phenology.</title>
        <authorList>
            <person name="Derks M.F."/>
            <person name="Smit S."/>
            <person name="Salis L."/>
            <person name="Schijlen E."/>
            <person name="Bossers A."/>
            <person name="Mateman C."/>
            <person name="Pijl A.S."/>
            <person name="de Ridder D."/>
            <person name="Groenen M.A."/>
            <person name="Visser M.E."/>
            <person name="Megens H.J."/>
        </authorList>
    </citation>
    <scope>NUCLEOTIDE SEQUENCE [LARGE SCALE GENOMIC DNA]</scope>
    <source>
        <strain evidence="3">WM2013NL</strain>
        <tissue evidence="3">Head and thorax</tissue>
    </source>
</reference>
<comment type="caution">
    <text evidence="3">The sequence shown here is derived from an EMBL/GenBank/DDBJ whole genome shotgun (WGS) entry which is preliminary data.</text>
</comment>
<dbReference type="SMART" id="SM00587">
    <property type="entry name" value="CHK"/>
    <property type="match status" value="1"/>
</dbReference>
<dbReference type="PANTHER" id="PTHR11012:SF30">
    <property type="entry name" value="PROTEIN KINASE-LIKE DOMAIN-CONTAINING"/>
    <property type="match status" value="1"/>
</dbReference>
<evidence type="ECO:0000313" key="3">
    <source>
        <dbReference type="EMBL" id="KOB77193.1"/>
    </source>
</evidence>
<dbReference type="EMBL" id="JTDY01000433">
    <property type="protein sequence ID" value="KOB77193.1"/>
    <property type="molecule type" value="Genomic_DNA"/>
</dbReference>
<gene>
    <name evidence="3" type="ORF">OBRU01_04731</name>
</gene>